<feature type="domain" description="RNA polymerase sigma-70 region 2" evidence="6">
    <location>
        <begin position="38"/>
        <end position="105"/>
    </location>
</feature>
<keyword evidence="2" id="KW-0805">Transcription regulation</keyword>
<dbReference type="RefSeq" id="WP_151593307.1">
    <property type="nucleotide sequence ID" value="NZ_WBMS02000006.1"/>
</dbReference>
<evidence type="ECO:0000256" key="5">
    <source>
        <dbReference type="SAM" id="MobiDB-lite"/>
    </source>
</evidence>
<evidence type="ECO:0000313" key="9">
    <source>
        <dbReference type="Proteomes" id="UP000462055"/>
    </source>
</evidence>
<reference evidence="8" key="1">
    <citation type="submission" date="2019-12" db="EMBL/GenBank/DDBJ databases">
        <title>Actinomadura physcomitrii sp. nov., a novel actinomycete isolated from moss [Physcomitrium sphaericum (Ludw) Fuernr].</title>
        <authorList>
            <person name="Zhuang X."/>
        </authorList>
    </citation>
    <scope>NUCLEOTIDE SEQUENCE [LARGE SCALE GENOMIC DNA]</scope>
    <source>
        <strain evidence="8">LD22</strain>
    </source>
</reference>
<keyword evidence="9" id="KW-1185">Reference proteome</keyword>
<feature type="domain" description="RNA polymerase sigma factor 70 region 4 type 2" evidence="7">
    <location>
        <begin position="138"/>
        <end position="187"/>
    </location>
</feature>
<feature type="compositionally biased region" description="Basic and acidic residues" evidence="5">
    <location>
        <begin position="11"/>
        <end position="27"/>
    </location>
</feature>
<dbReference type="InterPro" id="IPR014284">
    <property type="entry name" value="RNA_pol_sigma-70_dom"/>
</dbReference>
<evidence type="ECO:0000259" key="7">
    <source>
        <dbReference type="Pfam" id="PF08281"/>
    </source>
</evidence>
<keyword evidence="4" id="KW-0804">Transcription</keyword>
<dbReference type="InterPro" id="IPR013249">
    <property type="entry name" value="RNA_pol_sigma70_r4_t2"/>
</dbReference>
<dbReference type="Pfam" id="PF04542">
    <property type="entry name" value="Sigma70_r2"/>
    <property type="match status" value="1"/>
</dbReference>
<evidence type="ECO:0000256" key="3">
    <source>
        <dbReference type="ARBA" id="ARBA00023082"/>
    </source>
</evidence>
<dbReference type="NCBIfam" id="TIGR02937">
    <property type="entry name" value="sigma70-ECF"/>
    <property type="match status" value="1"/>
</dbReference>
<dbReference type="Gene3D" id="1.10.1740.10">
    <property type="match status" value="1"/>
</dbReference>
<evidence type="ECO:0000313" key="8">
    <source>
        <dbReference type="EMBL" id="MWA00789.1"/>
    </source>
</evidence>
<dbReference type="AlphaFoldDB" id="A0A6I4MDZ7"/>
<dbReference type="GO" id="GO:0003677">
    <property type="term" value="F:DNA binding"/>
    <property type="evidence" value="ECO:0007669"/>
    <property type="project" value="InterPro"/>
</dbReference>
<dbReference type="GO" id="GO:0006352">
    <property type="term" value="P:DNA-templated transcription initiation"/>
    <property type="evidence" value="ECO:0007669"/>
    <property type="project" value="InterPro"/>
</dbReference>
<dbReference type="Proteomes" id="UP000462055">
    <property type="component" value="Unassembled WGS sequence"/>
</dbReference>
<dbReference type="SUPFAM" id="SSF88946">
    <property type="entry name" value="Sigma2 domain of RNA polymerase sigma factors"/>
    <property type="match status" value="1"/>
</dbReference>
<feature type="region of interest" description="Disordered" evidence="5">
    <location>
        <begin position="1"/>
        <end position="27"/>
    </location>
</feature>
<gene>
    <name evidence="8" type="ORF">F8568_010440</name>
</gene>
<evidence type="ECO:0000256" key="2">
    <source>
        <dbReference type="ARBA" id="ARBA00023015"/>
    </source>
</evidence>
<proteinExistence type="inferred from homology"/>
<name>A0A6I4MDZ7_9ACTN</name>
<dbReference type="Gene3D" id="1.10.10.10">
    <property type="entry name" value="Winged helix-like DNA-binding domain superfamily/Winged helix DNA-binding domain"/>
    <property type="match status" value="1"/>
</dbReference>
<dbReference type="InterPro" id="IPR013325">
    <property type="entry name" value="RNA_pol_sigma_r2"/>
</dbReference>
<protein>
    <submittedName>
        <fullName evidence="8">Sigma-70 family RNA polymerase sigma factor</fullName>
    </submittedName>
</protein>
<keyword evidence="3" id="KW-0731">Sigma factor</keyword>
<dbReference type="InterPro" id="IPR013324">
    <property type="entry name" value="RNA_pol_sigma_r3/r4-like"/>
</dbReference>
<dbReference type="InterPro" id="IPR007627">
    <property type="entry name" value="RNA_pol_sigma70_r2"/>
</dbReference>
<dbReference type="PANTHER" id="PTHR43133:SF25">
    <property type="entry name" value="RNA POLYMERASE SIGMA FACTOR RFAY-RELATED"/>
    <property type="match status" value="1"/>
</dbReference>
<dbReference type="PANTHER" id="PTHR43133">
    <property type="entry name" value="RNA POLYMERASE ECF-TYPE SIGMA FACTO"/>
    <property type="match status" value="1"/>
</dbReference>
<dbReference type="EMBL" id="WBMS02000006">
    <property type="protein sequence ID" value="MWA00789.1"/>
    <property type="molecule type" value="Genomic_DNA"/>
</dbReference>
<dbReference type="CDD" id="cd06171">
    <property type="entry name" value="Sigma70_r4"/>
    <property type="match status" value="1"/>
</dbReference>
<sequence length="206" mass="22711">MTLSQRAPAPPDRDPEPPEDDARLIERSGRHPEAFADLYDRHAPSIHRYVARRLGDQAADDVVAETFLAAFRHRDRYDRARPDARPWLYGIAANLVGRHRRAETRMLRALARTGADPVTDAMDRVDARVSAAAASRPLAGALADLAQGDRDVLLLVAWADLTYDQVAEALSIPVGTVRSRLHRARRKVREALGGADPTDVQEGTGE</sequence>
<dbReference type="InterPro" id="IPR036388">
    <property type="entry name" value="WH-like_DNA-bd_sf"/>
</dbReference>
<accession>A0A6I4MDZ7</accession>
<organism evidence="8 9">
    <name type="scientific">Actinomadura physcomitrii</name>
    <dbReference type="NCBI Taxonomy" id="2650748"/>
    <lineage>
        <taxon>Bacteria</taxon>
        <taxon>Bacillati</taxon>
        <taxon>Actinomycetota</taxon>
        <taxon>Actinomycetes</taxon>
        <taxon>Streptosporangiales</taxon>
        <taxon>Thermomonosporaceae</taxon>
        <taxon>Actinomadura</taxon>
    </lineage>
</organism>
<dbReference type="Pfam" id="PF08281">
    <property type="entry name" value="Sigma70_r4_2"/>
    <property type="match status" value="1"/>
</dbReference>
<evidence type="ECO:0000256" key="1">
    <source>
        <dbReference type="ARBA" id="ARBA00010641"/>
    </source>
</evidence>
<evidence type="ECO:0000259" key="6">
    <source>
        <dbReference type="Pfam" id="PF04542"/>
    </source>
</evidence>
<evidence type="ECO:0000256" key="4">
    <source>
        <dbReference type="ARBA" id="ARBA00023163"/>
    </source>
</evidence>
<dbReference type="GO" id="GO:0016987">
    <property type="term" value="F:sigma factor activity"/>
    <property type="evidence" value="ECO:0007669"/>
    <property type="project" value="UniProtKB-KW"/>
</dbReference>
<dbReference type="SUPFAM" id="SSF88659">
    <property type="entry name" value="Sigma3 and sigma4 domains of RNA polymerase sigma factors"/>
    <property type="match status" value="1"/>
</dbReference>
<comment type="caution">
    <text evidence="8">The sequence shown here is derived from an EMBL/GenBank/DDBJ whole genome shotgun (WGS) entry which is preliminary data.</text>
</comment>
<comment type="similarity">
    <text evidence="1">Belongs to the sigma-70 factor family. ECF subfamily.</text>
</comment>
<dbReference type="InterPro" id="IPR039425">
    <property type="entry name" value="RNA_pol_sigma-70-like"/>
</dbReference>